<comment type="caution">
    <text evidence="3">The sequence shown here is derived from an EMBL/GenBank/DDBJ whole genome shotgun (WGS) entry which is preliminary data.</text>
</comment>
<dbReference type="RefSeq" id="WP_241297527.1">
    <property type="nucleotide sequence ID" value="NZ_JAKZGR010000023.1"/>
</dbReference>
<sequence length="594" mass="64655">MKSKILLAVAASMFFAWQANAQTKVGDNPTSINGSAMLEIESANRGMLIPRVALSSTTVAAPVTSPANALTVFNTATVNDVSPGYYYWSASANRWVRLIDQLPNSWMIEGNEGTSSVSNFVGTTDNQSLALRSNNQIKAMVSKSPNNNLIVSSVPSYYEQFANKTDLQYFGGFNAVNTTFAVYTFLDNTGSFGWNGNRAGGTPENPTIPPANSLMSSTNGNIFNGTSFVPAARMRMHIDGTPSATSLPSKITFWTTAVGTTNIEERLTILNNGNVGMSISAPSERLDVNGNARVRSIFSNAGNQTTDRFVVADSDGVLKTLSAPNFVNLYNANGTLTSDRTVTMNNNQLRFNSGNGTSSRFFSIDQTSTDATLRNITYVAGGRSDLILQSGDAIISIYQDANAASQIVSEGTSTGMLIGTTSLTPVGFTTNDITRLEISPTGRVGIGTNNMLGNTNPAILLAVNGSILTTSSVYADYVFEDYFEGNSSLNKDYSFKSLGEIEEFINQNRHLPGIAKIDELQKNEKGEYIINQTELSIQLLEKIEELFLYSIEQERKMKALDAEMTKNKAEMISLQERIEKLERILLDQKYHNYD</sequence>
<feature type="chain" id="PRO_5045337566" description="Chaperone of endosialidase" evidence="2">
    <location>
        <begin position="22"/>
        <end position="594"/>
    </location>
</feature>
<proteinExistence type="predicted"/>
<dbReference type="Proteomes" id="UP001595766">
    <property type="component" value="Unassembled WGS sequence"/>
</dbReference>
<evidence type="ECO:0000256" key="1">
    <source>
        <dbReference type="SAM" id="Coils"/>
    </source>
</evidence>
<evidence type="ECO:0000313" key="3">
    <source>
        <dbReference type="EMBL" id="MFC3976927.1"/>
    </source>
</evidence>
<keyword evidence="2" id="KW-0732">Signal</keyword>
<evidence type="ECO:0000313" key="4">
    <source>
        <dbReference type="Proteomes" id="UP001595766"/>
    </source>
</evidence>
<accession>A0ABV8EPH3</accession>
<feature type="signal peptide" evidence="2">
    <location>
        <begin position="1"/>
        <end position="21"/>
    </location>
</feature>
<name>A0ABV8EPH3_9BACT</name>
<keyword evidence="4" id="KW-1185">Reference proteome</keyword>
<reference evidence="4" key="1">
    <citation type="journal article" date="2019" name="Int. J. Syst. Evol. Microbiol.">
        <title>The Global Catalogue of Microorganisms (GCM) 10K type strain sequencing project: providing services to taxonomists for standard genome sequencing and annotation.</title>
        <authorList>
            <consortium name="The Broad Institute Genomics Platform"/>
            <consortium name="The Broad Institute Genome Sequencing Center for Infectious Disease"/>
            <person name="Wu L."/>
            <person name="Ma J."/>
        </authorList>
    </citation>
    <scope>NUCLEOTIDE SEQUENCE [LARGE SCALE GENOMIC DNA]</scope>
    <source>
        <strain evidence="4">CECT 8551</strain>
    </source>
</reference>
<gene>
    <name evidence="3" type="ORF">ACFOUP_11125</name>
</gene>
<protein>
    <recommendedName>
        <fullName evidence="5">Chaperone of endosialidase</fullName>
    </recommendedName>
</protein>
<feature type="coiled-coil region" evidence="1">
    <location>
        <begin position="557"/>
        <end position="584"/>
    </location>
</feature>
<evidence type="ECO:0000256" key="2">
    <source>
        <dbReference type="SAM" id="SignalP"/>
    </source>
</evidence>
<dbReference type="EMBL" id="JBHSAV010000052">
    <property type="protein sequence ID" value="MFC3976927.1"/>
    <property type="molecule type" value="Genomic_DNA"/>
</dbReference>
<evidence type="ECO:0008006" key="5">
    <source>
        <dbReference type="Google" id="ProtNLM"/>
    </source>
</evidence>
<organism evidence="3 4">
    <name type="scientific">Belliella kenyensis</name>
    <dbReference type="NCBI Taxonomy" id="1472724"/>
    <lineage>
        <taxon>Bacteria</taxon>
        <taxon>Pseudomonadati</taxon>
        <taxon>Bacteroidota</taxon>
        <taxon>Cytophagia</taxon>
        <taxon>Cytophagales</taxon>
        <taxon>Cyclobacteriaceae</taxon>
        <taxon>Belliella</taxon>
    </lineage>
</organism>
<keyword evidence="1" id="KW-0175">Coiled coil</keyword>